<dbReference type="SUPFAM" id="SSF50249">
    <property type="entry name" value="Nucleic acid-binding proteins"/>
    <property type="match status" value="1"/>
</dbReference>
<evidence type="ECO:0000313" key="6">
    <source>
        <dbReference type="Proteomes" id="UP000051677"/>
    </source>
</evidence>
<dbReference type="Gene3D" id="3.30.1490.70">
    <property type="match status" value="1"/>
</dbReference>
<evidence type="ECO:0000256" key="2">
    <source>
        <dbReference type="ARBA" id="ARBA00022598"/>
    </source>
</evidence>
<dbReference type="Pfam" id="PF04679">
    <property type="entry name" value="DNA_ligase_A_C"/>
    <property type="match status" value="1"/>
</dbReference>
<keyword evidence="2" id="KW-0436">Ligase</keyword>
<dbReference type="PROSITE" id="PS50160">
    <property type="entry name" value="DNA_LIGASE_A3"/>
    <property type="match status" value="1"/>
</dbReference>
<sequence>MLDGEIVVVDADGRPDFGRLQQRWPQNRRPSTDLLRTAPALFYAFDVLAVDGIDTTGEPYTRRRELLEDDIALGSRLRVVPRFDTRELRVVDALAVAAEHRMEGVVSKRLESVYRPGRSTAWLKTCCRVRSEFLIGGWLPGGANRKEIGALIVGAYDDFGRLAYCGTVGAGLSAAHRRVLHKRLSPLASAVSPFATAVPPDVARFANWVRAEAAGDVEYRELRGMLRHPSWKGLRADLDDVTAVRMPADARARSA</sequence>
<reference evidence="5 6" key="1">
    <citation type="submission" date="2015-10" db="EMBL/GenBank/DDBJ databases">
        <title>Mycobacterium gordonae draft genome assembly.</title>
        <authorList>
            <person name="Ustinova V."/>
            <person name="Smirnova T."/>
            <person name="Blagodatskikh K."/>
            <person name="Varlamov D."/>
            <person name="Larionova E."/>
            <person name="Chernousova L."/>
        </authorList>
    </citation>
    <scope>NUCLEOTIDE SEQUENCE [LARGE SCALE GENOMIC DNA]</scope>
    <source>
        <strain evidence="5 6">CTRI 14-8773</strain>
    </source>
</reference>
<dbReference type="EC" id="6.5.1.1" evidence="1"/>
<dbReference type="Pfam" id="PF01068">
    <property type="entry name" value="DNA_ligase_A_M"/>
    <property type="match status" value="1"/>
</dbReference>
<gene>
    <name evidence="5" type="ORF">AO501_07950</name>
</gene>
<dbReference type="GO" id="GO:0006303">
    <property type="term" value="P:double-strand break repair via nonhomologous end joining"/>
    <property type="evidence" value="ECO:0007669"/>
    <property type="project" value="TreeGrafter"/>
</dbReference>
<accession>A0A0Q2R923</accession>
<name>A0A0Q2R923_MYCGO</name>
<comment type="caution">
    <text evidence="5">The sequence shown here is derived from an EMBL/GenBank/DDBJ whole genome shotgun (WGS) entry which is preliminary data.</text>
</comment>
<dbReference type="GO" id="GO:0006297">
    <property type="term" value="P:nucleotide-excision repair, DNA gap filling"/>
    <property type="evidence" value="ECO:0007669"/>
    <property type="project" value="TreeGrafter"/>
</dbReference>
<protein>
    <recommendedName>
        <fullName evidence="1">DNA ligase (ATP)</fullName>
        <ecNumber evidence="1">6.5.1.1</ecNumber>
    </recommendedName>
</protein>
<feature type="domain" description="ATP-dependent DNA ligase family profile" evidence="4">
    <location>
        <begin position="42"/>
        <end position="177"/>
    </location>
</feature>
<dbReference type="Gene3D" id="3.30.470.30">
    <property type="entry name" value="DNA ligase/mRNA capping enzyme"/>
    <property type="match status" value="1"/>
</dbReference>
<dbReference type="InterPro" id="IPR012309">
    <property type="entry name" value="DNA_ligase_ATP-dep_C"/>
</dbReference>
<dbReference type="GO" id="GO:0005524">
    <property type="term" value="F:ATP binding"/>
    <property type="evidence" value="ECO:0007669"/>
    <property type="project" value="InterPro"/>
</dbReference>
<dbReference type="InterPro" id="IPR029710">
    <property type="entry name" value="LIG4"/>
</dbReference>
<dbReference type="InterPro" id="IPR012340">
    <property type="entry name" value="NA-bd_OB-fold"/>
</dbReference>
<dbReference type="CDD" id="cd07971">
    <property type="entry name" value="OBF_DNA_ligase_LigD"/>
    <property type="match status" value="1"/>
</dbReference>
<dbReference type="GO" id="GO:0003677">
    <property type="term" value="F:DNA binding"/>
    <property type="evidence" value="ECO:0007669"/>
    <property type="project" value="InterPro"/>
</dbReference>
<dbReference type="Proteomes" id="UP000051677">
    <property type="component" value="Unassembled WGS sequence"/>
</dbReference>
<dbReference type="InterPro" id="IPR012310">
    <property type="entry name" value="DNA_ligase_ATP-dep_cent"/>
</dbReference>
<dbReference type="GO" id="GO:0003910">
    <property type="term" value="F:DNA ligase (ATP) activity"/>
    <property type="evidence" value="ECO:0007669"/>
    <property type="project" value="UniProtKB-EC"/>
</dbReference>
<proteinExistence type="predicted"/>
<evidence type="ECO:0000259" key="4">
    <source>
        <dbReference type="PROSITE" id="PS50160"/>
    </source>
</evidence>
<evidence type="ECO:0000313" key="5">
    <source>
        <dbReference type="EMBL" id="KQH80510.1"/>
    </source>
</evidence>
<dbReference type="SUPFAM" id="SSF56091">
    <property type="entry name" value="DNA ligase/mRNA capping enzyme, catalytic domain"/>
    <property type="match status" value="1"/>
</dbReference>
<dbReference type="PANTHER" id="PTHR45997:SF1">
    <property type="entry name" value="DNA LIGASE 4"/>
    <property type="match status" value="1"/>
</dbReference>
<dbReference type="GO" id="GO:0006310">
    <property type="term" value="P:DNA recombination"/>
    <property type="evidence" value="ECO:0007669"/>
    <property type="project" value="InterPro"/>
</dbReference>
<evidence type="ECO:0000256" key="1">
    <source>
        <dbReference type="ARBA" id="ARBA00012727"/>
    </source>
</evidence>
<dbReference type="EMBL" id="LKTM01000023">
    <property type="protein sequence ID" value="KQH80510.1"/>
    <property type="molecule type" value="Genomic_DNA"/>
</dbReference>
<dbReference type="Gene3D" id="2.40.50.140">
    <property type="entry name" value="Nucleic acid-binding proteins"/>
    <property type="match status" value="1"/>
</dbReference>
<dbReference type="AlphaFoldDB" id="A0A0Q2R923"/>
<organism evidence="5 6">
    <name type="scientific">Mycobacterium gordonae</name>
    <dbReference type="NCBI Taxonomy" id="1778"/>
    <lineage>
        <taxon>Bacteria</taxon>
        <taxon>Bacillati</taxon>
        <taxon>Actinomycetota</taxon>
        <taxon>Actinomycetes</taxon>
        <taxon>Mycobacteriales</taxon>
        <taxon>Mycobacteriaceae</taxon>
        <taxon>Mycobacterium</taxon>
    </lineage>
</organism>
<dbReference type="PANTHER" id="PTHR45997">
    <property type="entry name" value="DNA LIGASE 4"/>
    <property type="match status" value="1"/>
</dbReference>
<comment type="catalytic activity">
    <reaction evidence="3">
        <text>ATP + (deoxyribonucleotide)n-3'-hydroxyl + 5'-phospho-(deoxyribonucleotide)m = (deoxyribonucleotide)n+m + AMP + diphosphate.</text>
        <dbReference type="EC" id="6.5.1.1"/>
    </reaction>
</comment>
<evidence type="ECO:0000256" key="3">
    <source>
        <dbReference type="ARBA" id="ARBA00034003"/>
    </source>
</evidence>